<evidence type="ECO:0000313" key="1">
    <source>
        <dbReference type="EMBL" id="MCC2231370.1"/>
    </source>
</evidence>
<evidence type="ECO:0000313" key="2">
    <source>
        <dbReference type="Proteomes" id="UP001198182"/>
    </source>
</evidence>
<dbReference type="EMBL" id="JAJEQR010000027">
    <property type="protein sequence ID" value="MCC2231370.1"/>
    <property type="molecule type" value="Genomic_DNA"/>
</dbReference>
<name>A0AAE3JFD7_9FIRM</name>
<reference evidence="1" key="1">
    <citation type="submission" date="2021-10" db="EMBL/GenBank/DDBJ databases">
        <title>Anaerobic single-cell dispensing facilitates the cultivation of human gut bacteria.</title>
        <authorList>
            <person name="Afrizal A."/>
        </authorList>
    </citation>
    <scope>NUCLEOTIDE SEQUENCE</scope>
    <source>
        <strain evidence="1">CLA-AA-H215</strain>
    </source>
</reference>
<sequence>MINPSAIMKLMSMKSTFENNHPKFAAFLTKVMGQHLTEGTILEISIQRPGEEKICTNMKVTKSDLELIEQLKQLNQ</sequence>
<dbReference type="Proteomes" id="UP001198182">
    <property type="component" value="Unassembled WGS sequence"/>
</dbReference>
<comment type="caution">
    <text evidence="1">The sequence shown here is derived from an EMBL/GenBank/DDBJ whole genome shotgun (WGS) entry which is preliminary data.</text>
</comment>
<accession>A0AAE3JFD7</accession>
<proteinExistence type="predicted"/>
<protein>
    <submittedName>
        <fullName evidence="1">Uncharacterized protein</fullName>
    </submittedName>
</protein>
<dbReference type="AlphaFoldDB" id="A0AAE3JFD7"/>
<keyword evidence="2" id="KW-1185">Reference proteome</keyword>
<gene>
    <name evidence="1" type="ORF">LKD81_10240</name>
</gene>
<organism evidence="1 2">
    <name type="scientific">Hominifimenecus microfluidus</name>
    <dbReference type="NCBI Taxonomy" id="2885348"/>
    <lineage>
        <taxon>Bacteria</taxon>
        <taxon>Bacillati</taxon>
        <taxon>Bacillota</taxon>
        <taxon>Clostridia</taxon>
        <taxon>Lachnospirales</taxon>
        <taxon>Lachnospiraceae</taxon>
        <taxon>Hominifimenecus</taxon>
    </lineage>
</organism>
<dbReference type="RefSeq" id="WP_308453887.1">
    <property type="nucleotide sequence ID" value="NZ_JAJEQR010000027.1"/>
</dbReference>